<organism evidence="2 3">
    <name type="scientific">Kribbella kalugense</name>
    <dbReference type="NCBI Taxonomy" id="2512221"/>
    <lineage>
        <taxon>Bacteria</taxon>
        <taxon>Bacillati</taxon>
        <taxon>Actinomycetota</taxon>
        <taxon>Actinomycetes</taxon>
        <taxon>Propionibacteriales</taxon>
        <taxon>Kribbellaceae</taxon>
        <taxon>Kribbella</taxon>
    </lineage>
</organism>
<proteinExistence type="predicted"/>
<dbReference type="AlphaFoldDB" id="A0A4R7ZLA8"/>
<sequence length="329" mass="37643">MSAVSILHYLFRSSMVLSTDAGAEVWEYFQDFSRICMGDAARLAYMGGLLPRPVWVDEFKQKLVLAHPGHAEQIDQVSIATVIRPQILAFSYPGRRLIEISAVSREHLRSINLLLWTVADSILNPESRPDGIRAGEKLLDLLLPWIFALYYHNTNYSRLPILRAPSYGTFGAAQRLSHTQVEFMLAHEFAHMLLHSGKPFDQALEVEADGFAYDLLFDAQPFVEKETPFLTFMALRWLFLYLSLDRIVGAVLADYPVDWIEIPIRDRELPFLRRAGDLPASRSLQRVWQLGDLLLFQAKGLLYERGPLWLKKQADEFRENFCFPANGPS</sequence>
<evidence type="ECO:0000313" key="3">
    <source>
        <dbReference type="Proteomes" id="UP000295447"/>
    </source>
</evidence>
<keyword evidence="3" id="KW-1185">Reference proteome</keyword>
<feature type="domain" description="IrrE N-terminal-like" evidence="1">
    <location>
        <begin position="174"/>
        <end position="234"/>
    </location>
</feature>
<protein>
    <submittedName>
        <fullName evidence="2">Uncharacterized protein DUF955</fullName>
    </submittedName>
</protein>
<dbReference type="EMBL" id="SODF01000002">
    <property type="protein sequence ID" value="TDW18597.1"/>
    <property type="molecule type" value="Genomic_DNA"/>
</dbReference>
<comment type="caution">
    <text evidence="2">The sequence shown here is derived from an EMBL/GenBank/DDBJ whole genome shotgun (WGS) entry which is preliminary data.</text>
</comment>
<dbReference type="InterPro" id="IPR010359">
    <property type="entry name" value="IrrE_HExxH"/>
</dbReference>
<dbReference type="Pfam" id="PF06114">
    <property type="entry name" value="Peptidase_M78"/>
    <property type="match status" value="1"/>
</dbReference>
<gene>
    <name evidence="2" type="ORF">EV650_5186</name>
</gene>
<dbReference type="Proteomes" id="UP000295447">
    <property type="component" value="Unassembled WGS sequence"/>
</dbReference>
<evidence type="ECO:0000313" key="2">
    <source>
        <dbReference type="EMBL" id="TDW18597.1"/>
    </source>
</evidence>
<accession>A0A4R7ZLA8</accession>
<reference evidence="2 3" key="1">
    <citation type="submission" date="2019-03" db="EMBL/GenBank/DDBJ databases">
        <title>Genomic Encyclopedia of Type Strains, Phase III (KMG-III): the genomes of soil and plant-associated and newly described type strains.</title>
        <authorList>
            <person name="Whitman W."/>
        </authorList>
    </citation>
    <scope>NUCLEOTIDE SEQUENCE [LARGE SCALE GENOMIC DNA]</scope>
    <source>
        <strain evidence="2 3">VKM Ac-2570</strain>
    </source>
</reference>
<evidence type="ECO:0000259" key="1">
    <source>
        <dbReference type="Pfam" id="PF06114"/>
    </source>
</evidence>
<name>A0A4R7ZLA8_9ACTN</name>